<reference evidence="1 2" key="1">
    <citation type="submission" date="2017-03" db="EMBL/GenBank/DDBJ databases">
        <title>Genomes of endolithic fungi from Antarctica.</title>
        <authorList>
            <person name="Coleine C."/>
            <person name="Masonjones S."/>
            <person name="Stajich J.E."/>
        </authorList>
    </citation>
    <scope>NUCLEOTIDE SEQUENCE [LARGE SCALE GENOMIC DNA]</scope>
    <source>
        <strain evidence="1 2">CCFEE 5187</strain>
    </source>
</reference>
<dbReference type="AlphaFoldDB" id="A0A4U0X326"/>
<gene>
    <name evidence="1" type="ORF">B0A49_06690</name>
</gene>
<name>A0A4U0X326_9PEZI</name>
<comment type="caution">
    <text evidence="1">The sequence shown here is derived from an EMBL/GenBank/DDBJ whole genome shotgun (WGS) entry which is preliminary data.</text>
</comment>
<accession>A0A4U0X326</accession>
<dbReference type="EMBL" id="NAJN01000790">
    <property type="protein sequence ID" value="TKA68735.1"/>
    <property type="molecule type" value="Genomic_DNA"/>
</dbReference>
<proteinExistence type="predicted"/>
<keyword evidence="2" id="KW-1185">Reference proteome</keyword>
<evidence type="ECO:0000313" key="1">
    <source>
        <dbReference type="EMBL" id="TKA68735.1"/>
    </source>
</evidence>
<protein>
    <submittedName>
        <fullName evidence="1">Uncharacterized protein</fullName>
    </submittedName>
</protein>
<organism evidence="1 2">
    <name type="scientific">Cryomyces minteri</name>
    <dbReference type="NCBI Taxonomy" id="331657"/>
    <lineage>
        <taxon>Eukaryota</taxon>
        <taxon>Fungi</taxon>
        <taxon>Dikarya</taxon>
        <taxon>Ascomycota</taxon>
        <taxon>Pezizomycotina</taxon>
        <taxon>Dothideomycetes</taxon>
        <taxon>Dothideomycetes incertae sedis</taxon>
        <taxon>Cryomyces</taxon>
    </lineage>
</organism>
<dbReference type="OrthoDB" id="5405126at2759"/>
<evidence type="ECO:0000313" key="2">
    <source>
        <dbReference type="Proteomes" id="UP000308768"/>
    </source>
</evidence>
<sequence length="337" mass="38195">MHSGLPTFHETSSPELDSLLSTVRNRIFLFDHLNQAQLKLVRQDSLKERLAAEPVYARIGDEDIRLEHINVTKDIPRSTTIRHEMLNLLKEPKDWENVPAFLEGFSSSKSAAPLGFDFLDKLVRRASEAGQQHIILQCLQMVEKTGMSLRKLPLVESVMWSARKKAQEGNWDEASMEKALKYAEQVAALMETEAHGTGRHLQKADPRKAPSVIGFLLELAAVRAYKHTGGKDVDGKVKKYAERLLAALPAPSETSEAREEMPFGQVEAYVPVWQGLKFATKVLGPEMPQAERVQKILADYEKTILERYKSMQDQKARNDRGYVSRGMKAWQDRIKDT</sequence>
<dbReference type="Proteomes" id="UP000308768">
    <property type="component" value="Unassembled WGS sequence"/>
</dbReference>